<evidence type="ECO:0000313" key="4">
    <source>
        <dbReference type="Proteomes" id="UP001055439"/>
    </source>
</evidence>
<feature type="compositionally biased region" description="Polar residues" evidence="2">
    <location>
        <begin position="117"/>
        <end position="126"/>
    </location>
</feature>
<dbReference type="PANTHER" id="PTHR35502">
    <property type="entry name" value="PROTEIN MICROTUBULE BINDING PROTEIN 2C"/>
    <property type="match status" value="1"/>
</dbReference>
<dbReference type="InterPro" id="IPR040289">
    <property type="entry name" value="MBP2C"/>
</dbReference>
<name>A0A9E7JTG9_9LILI</name>
<dbReference type="OrthoDB" id="1915670at2759"/>
<dbReference type="Proteomes" id="UP001055439">
    <property type="component" value="Chromosome 3"/>
</dbReference>
<feature type="coiled-coil region" evidence="1">
    <location>
        <begin position="205"/>
        <end position="239"/>
    </location>
</feature>
<dbReference type="PANTHER" id="PTHR35502:SF2">
    <property type="entry name" value="PROTEIN MICROTUBULE BINDING PROTEIN 2C"/>
    <property type="match status" value="1"/>
</dbReference>
<feature type="coiled-coil region" evidence="1">
    <location>
        <begin position="139"/>
        <end position="180"/>
    </location>
</feature>
<evidence type="ECO:0000256" key="2">
    <source>
        <dbReference type="SAM" id="MobiDB-lite"/>
    </source>
</evidence>
<proteinExistence type="predicted"/>
<dbReference type="AlphaFoldDB" id="A0A9E7JTG9"/>
<feature type="region of interest" description="Disordered" evidence="2">
    <location>
        <begin position="84"/>
        <end position="128"/>
    </location>
</feature>
<evidence type="ECO:0000313" key="3">
    <source>
        <dbReference type="EMBL" id="URD92970.1"/>
    </source>
</evidence>
<feature type="region of interest" description="Disordered" evidence="2">
    <location>
        <begin position="1"/>
        <end position="44"/>
    </location>
</feature>
<reference evidence="3" key="1">
    <citation type="submission" date="2022-05" db="EMBL/GenBank/DDBJ databases">
        <title>The Musa troglodytarum L. genome provides insights into the mechanism of non-climacteric behaviour and enrichment of carotenoids.</title>
        <authorList>
            <person name="Wang J."/>
        </authorList>
    </citation>
    <scope>NUCLEOTIDE SEQUENCE</scope>
    <source>
        <tissue evidence="3">Leaf</tissue>
    </source>
</reference>
<keyword evidence="4" id="KW-1185">Reference proteome</keyword>
<keyword evidence="1" id="KW-0175">Coiled coil</keyword>
<evidence type="ECO:0000256" key="1">
    <source>
        <dbReference type="SAM" id="Coils"/>
    </source>
</evidence>
<accession>A0A9E7JTG9</accession>
<protein>
    <submittedName>
        <fullName evidence="3">Binding protein 2c</fullName>
    </submittedName>
</protein>
<gene>
    <name evidence="3" type="ORF">MUK42_00225</name>
</gene>
<dbReference type="GO" id="GO:0008017">
    <property type="term" value="F:microtubule binding"/>
    <property type="evidence" value="ECO:0007669"/>
    <property type="project" value="InterPro"/>
</dbReference>
<feature type="compositionally biased region" description="Basic and acidic residues" evidence="2">
    <location>
        <begin position="1"/>
        <end position="12"/>
    </location>
</feature>
<sequence length="382" mass="42456">MLERPCKVRTSTDPKPWMSDGRRGRRPSPPPPPRSSAAAEAGNGGNFDRVLFKNLVEMVPLVESLMDRRANSSFTRRASVVYTPAPSNSKKAAESKAGRASQTISAKQQRDLDTAQRNDQNGSSDDLSIFSRNVEVENSLKDREELSILREQVNDLQRKILEKDEALKSAEIEINQMKAACVSIDELKFQIAEKDSLAKSINSQLNNAKITLADKQAALERLTWEARMSNRKIEELQGEIISMDYDIAALMQIYEKLCINNSAVFSDDSLTSYNLEPLPDANEIDDIEIEKMEEARTCYLAAVAAAKENPTEESLATAAEFAVLQYDRSSRMLQPIFCISQSFTKRQPSQHPGTPKLSWINCKTACSVCLCVSVSCSVCSSL</sequence>
<dbReference type="EMBL" id="CP097505">
    <property type="protein sequence ID" value="URD92970.1"/>
    <property type="molecule type" value="Genomic_DNA"/>
</dbReference>
<organism evidence="3 4">
    <name type="scientific">Musa troglodytarum</name>
    <name type="common">fe'i banana</name>
    <dbReference type="NCBI Taxonomy" id="320322"/>
    <lineage>
        <taxon>Eukaryota</taxon>
        <taxon>Viridiplantae</taxon>
        <taxon>Streptophyta</taxon>
        <taxon>Embryophyta</taxon>
        <taxon>Tracheophyta</taxon>
        <taxon>Spermatophyta</taxon>
        <taxon>Magnoliopsida</taxon>
        <taxon>Liliopsida</taxon>
        <taxon>Zingiberales</taxon>
        <taxon>Musaceae</taxon>
        <taxon>Musa</taxon>
    </lineage>
</organism>
<dbReference type="GO" id="GO:0010497">
    <property type="term" value="P:plasmodesmata-mediated intercellular transport"/>
    <property type="evidence" value="ECO:0007669"/>
    <property type="project" value="InterPro"/>
</dbReference>